<dbReference type="AlphaFoldDB" id="A0AAW4GBC9"/>
<dbReference type="RefSeq" id="WP_204718895.1">
    <property type="nucleotide sequence ID" value="NZ_JAFFGU010000019.1"/>
</dbReference>
<reference evidence="1" key="1">
    <citation type="submission" date="2021-02" db="EMBL/GenBank/DDBJ databases">
        <title>Taxonomy, biology and ecology of Rhodococcus bacteria occurring in California pistachio and other woody hosts as revealed by genome sequence analyses.</title>
        <authorList>
            <person name="Riely B."/>
            <person name="Gai Y."/>
        </authorList>
    </citation>
    <scope>NUCLEOTIDE SEQUENCE</scope>
    <source>
        <strain evidence="1">BP-295</strain>
    </source>
</reference>
<name>A0AAW4GBC9_GORRU</name>
<organism evidence="1 2">
    <name type="scientific">Gordonia rubripertincta</name>
    <name type="common">Rhodococcus corallinus</name>
    <dbReference type="NCBI Taxonomy" id="36822"/>
    <lineage>
        <taxon>Bacteria</taxon>
        <taxon>Bacillati</taxon>
        <taxon>Actinomycetota</taxon>
        <taxon>Actinomycetes</taxon>
        <taxon>Mycobacteriales</taxon>
        <taxon>Gordoniaceae</taxon>
        <taxon>Gordonia</taxon>
    </lineage>
</organism>
<evidence type="ECO:0000313" key="1">
    <source>
        <dbReference type="EMBL" id="MBM7280332.1"/>
    </source>
</evidence>
<accession>A0AAW4GBC9</accession>
<dbReference type="EMBL" id="JAFFGU010000019">
    <property type="protein sequence ID" value="MBM7280332.1"/>
    <property type="molecule type" value="Genomic_DNA"/>
</dbReference>
<gene>
    <name evidence="1" type="ORF">JTZ10_21545</name>
</gene>
<sequence length="109" mass="13065">MTSTEVRTCLTEDCDITRIIARGMCRRHYNKWLRHNPREPRGVNARTLTDVLHNIEDFEHILRNTRTPLSACDRLGRHPRTVIRWYRRAGRELPEGIWAAYNHYVQRNL</sequence>
<proteinExistence type="predicted"/>
<dbReference type="Proteomes" id="UP001195196">
    <property type="component" value="Unassembled WGS sequence"/>
</dbReference>
<comment type="caution">
    <text evidence="1">The sequence shown here is derived from an EMBL/GenBank/DDBJ whole genome shotgun (WGS) entry which is preliminary data.</text>
</comment>
<evidence type="ECO:0000313" key="2">
    <source>
        <dbReference type="Proteomes" id="UP001195196"/>
    </source>
</evidence>
<evidence type="ECO:0008006" key="3">
    <source>
        <dbReference type="Google" id="ProtNLM"/>
    </source>
</evidence>
<protein>
    <recommendedName>
        <fullName evidence="3">Helix-turn-helix domain-containing protein</fullName>
    </recommendedName>
</protein>